<dbReference type="Pfam" id="PF06233">
    <property type="entry name" value="Usg"/>
    <property type="match status" value="1"/>
</dbReference>
<sequence>MRDISEMELMLNGYGLTTAQFLYHLPDHPHLLQTFIWQEYDIAPKFPVLVKFIDFWRTKLDGPLHSVTYTHQKLIAPNEWRKVDGEFVLH</sequence>
<dbReference type="RefSeq" id="WP_165021809.1">
    <property type="nucleotide sequence ID" value="NZ_JAAKZF010000001.1"/>
</dbReference>
<proteinExistence type="predicted"/>
<gene>
    <name evidence="1" type="ORF">G6N73_00785</name>
</gene>
<dbReference type="AlphaFoldDB" id="A0A6G4W4P7"/>
<evidence type="ECO:0000313" key="1">
    <source>
        <dbReference type="EMBL" id="NGO49721.1"/>
    </source>
</evidence>
<protein>
    <submittedName>
        <fullName evidence="1">Aspartate-semialdehyde dehydrogenase</fullName>
    </submittedName>
</protein>
<keyword evidence="2" id="KW-1185">Reference proteome</keyword>
<name>A0A6G4W4P7_9HYPH</name>
<accession>A0A6G4W4P7</accession>
<reference evidence="1 2" key="1">
    <citation type="submission" date="2020-02" db="EMBL/GenBank/DDBJ databases">
        <title>Genome sequence of strain CCNWXJ40-4.</title>
        <authorList>
            <person name="Gao J."/>
            <person name="Sun J."/>
        </authorList>
    </citation>
    <scope>NUCLEOTIDE SEQUENCE [LARGE SCALE GENOMIC DNA]</scope>
    <source>
        <strain evidence="1 2">CCNWXJ 40-4</strain>
    </source>
</reference>
<organism evidence="1 2">
    <name type="scientific">Allomesorhizobium camelthorni</name>
    <dbReference type="NCBI Taxonomy" id="475069"/>
    <lineage>
        <taxon>Bacteria</taxon>
        <taxon>Pseudomonadati</taxon>
        <taxon>Pseudomonadota</taxon>
        <taxon>Alphaproteobacteria</taxon>
        <taxon>Hyphomicrobiales</taxon>
        <taxon>Phyllobacteriaceae</taxon>
        <taxon>Allomesorhizobium</taxon>
    </lineage>
</organism>
<dbReference type="InterPro" id="IPR009354">
    <property type="entry name" value="Usg"/>
</dbReference>
<dbReference type="Proteomes" id="UP001642900">
    <property type="component" value="Unassembled WGS sequence"/>
</dbReference>
<evidence type="ECO:0000313" key="2">
    <source>
        <dbReference type="Proteomes" id="UP001642900"/>
    </source>
</evidence>
<dbReference type="EMBL" id="JAAKZF010000001">
    <property type="protein sequence ID" value="NGO49721.1"/>
    <property type="molecule type" value="Genomic_DNA"/>
</dbReference>
<comment type="caution">
    <text evidence="1">The sequence shown here is derived from an EMBL/GenBank/DDBJ whole genome shotgun (WGS) entry which is preliminary data.</text>
</comment>